<organism evidence="1 2">
    <name type="scientific">Vespula pensylvanica</name>
    <name type="common">Western yellow jacket</name>
    <name type="synonym">Wasp</name>
    <dbReference type="NCBI Taxonomy" id="30213"/>
    <lineage>
        <taxon>Eukaryota</taxon>
        <taxon>Metazoa</taxon>
        <taxon>Ecdysozoa</taxon>
        <taxon>Arthropoda</taxon>
        <taxon>Hexapoda</taxon>
        <taxon>Insecta</taxon>
        <taxon>Pterygota</taxon>
        <taxon>Neoptera</taxon>
        <taxon>Endopterygota</taxon>
        <taxon>Hymenoptera</taxon>
        <taxon>Apocrita</taxon>
        <taxon>Aculeata</taxon>
        <taxon>Vespoidea</taxon>
        <taxon>Vespidae</taxon>
        <taxon>Vespinae</taxon>
        <taxon>Vespula</taxon>
    </lineage>
</organism>
<reference evidence="1" key="1">
    <citation type="journal article" date="2020" name="G3 (Bethesda)">
        <title>High-Quality Assemblies for Three Invasive Social Wasps from the &lt;i&gt;Vespula&lt;/i&gt; Genus.</title>
        <authorList>
            <person name="Harrop T.W.R."/>
            <person name="Guhlin J."/>
            <person name="McLaughlin G.M."/>
            <person name="Permina E."/>
            <person name="Stockwell P."/>
            <person name="Gilligan J."/>
            <person name="Le Lec M.F."/>
            <person name="Gruber M.A.M."/>
            <person name="Quinn O."/>
            <person name="Lovegrove M."/>
            <person name="Duncan E.J."/>
            <person name="Remnant E.J."/>
            <person name="Van Eeckhoven J."/>
            <person name="Graham B."/>
            <person name="Knapp R.A."/>
            <person name="Langford K.W."/>
            <person name="Kronenberg Z."/>
            <person name="Press M.O."/>
            <person name="Eacker S.M."/>
            <person name="Wilson-Rankin E.E."/>
            <person name="Purcell J."/>
            <person name="Lester P.J."/>
            <person name="Dearden P.K."/>
        </authorList>
    </citation>
    <scope>NUCLEOTIDE SEQUENCE</scope>
    <source>
        <strain evidence="1">Volc-1</strain>
    </source>
</reference>
<sequence>MDLRTVLDIDGYGNPCGGKCSPRAVKLPKMLIVGTKRCSSFLLTHCSCGEPDYSTRPCRTESDFGLTSPNPKGNNHITLTDYHDVLSMSEAKKSINTKLQYGIILFILNGALWAFGGIDRPRSGNRAGSEIRSRDFPWVPSPTNDPAAATTAAFGTSEHFHLCKLATADSAQRRVVAVEAAGATTIGKSRMGMKGKDGGIEKQEALAQEQISISRSHPIAITFAWILLDAVT</sequence>
<accession>A0A834NQF8</accession>
<proteinExistence type="predicted"/>
<evidence type="ECO:0000313" key="2">
    <source>
        <dbReference type="Proteomes" id="UP000600918"/>
    </source>
</evidence>
<dbReference type="Proteomes" id="UP000600918">
    <property type="component" value="Unassembled WGS sequence"/>
</dbReference>
<comment type="caution">
    <text evidence="1">The sequence shown here is derived from an EMBL/GenBank/DDBJ whole genome shotgun (WGS) entry which is preliminary data.</text>
</comment>
<dbReference type="EMBL" id="JACSDY010000011">
    <property type="protein sequence ID" value="KAF7415567.1"/>
    <property type="molecule type" value="Genomic_DNA"/>
</dbReference>
<keyword evidence="2" id="KW-1185">Reference proteome</keyword>
<evidence type="ECO:0000313" key="1">
    <source>
        <dbReference type="EMBL" id="KAF7415567.1"/>
    </source>
</evidence>
<name>A0A834NQF8_VESPE</name>
<dbReference type="AlphaFoldDB" id="A0A834NQF8"/>
<gene>
    <name evidence="1" type="ORF">H0235_012159</name>
</gene>
<protein>
    <submittedName>
        <fullName evidence="1">Uncharacterized protein</fullName>
    </submittedName>
</protein>